<organism evidence="1 2">
    <name type="scientific">Linnemannia gamsii</name>
    <dbReference type="NCBI Taxonomy" id="64522"/>
    <lineage>
        <taxon>Eukaryota</taxon>
        <taxon>Fungi</taxon>
        <taxon>Fungi incertae sedis</taxon>
        <taxon>Mucoromycota</taxon>
        <taxon>Mortierellomycotina</taxon>
        <taxon>Mortierellomycetes</taxon>
        <taxon>Mortierellales</taxon>
        <taxon>Mortierellaceae</taxon>
        <taxon>Linnemannia</taxon>
    </lineage>
</organism>
<protein>
    <submittedName>
        <fullName evidence="1">Uncharacterized protein</fullName>
    </submittedName>
</protein>
<dbReference type="AlphaFoldDB" id="A0A9P6QNZ1"/>
<accession>A0A9P6QNZ1</accession>
<dbReference type="Proteomes" id="UP000823405">
    <property type="component" value="Unassembled WGS sequence"/>
</dbReference>
<keyword evidence="2" id="KW-1185">Reference proteome</keyword>
<evidence type="ECO:0000313" key="2">
    <source>
        <dbReference type="Proteomes" id="UP000823405"/>
    </source>
</evidence>
<sequence>SLCTIWPAAVRMRMTMKMRLTILKGMRMSGWGGWRTMRIMSCYRTHIVRRSDPSPILAADPT</sequence>
<reference evidence="1" key="1">
    <citation type="journal article" date="2020" name="Fungal Divers.">
        <title>Resolving the Mortierellaceae phylogeny through synthesis of multi-gene phylogenetics and phylogenomics.</title>
        <authorList>
            <person name="Vandepol N."/>
            <person name="Liber J."/>
            <person name="Desiro A."/>
            <person name="Na H."/>
            <person name="Kennedy M."/>
            <person name="Barry K."/>
            <person name="Grigoriev I.V."/>
            <person name="Miller A.N."/>
            <person name="O'Donnell K."/>
            <person name="Stajich J.E."/>
            <person name="Bonito G."/>
        </authorList>
    </citation>
    <scope>NUCLEOTIDE SEQUENCE</scope>
    <source>
        <strain evidence="1">NVP60</strain>
    </source>
</reference>
<evidence type="ECO:0000313" key="1">
    <source>
        <dbReference type="EMBL" id="KAG0282530.1"/>
    </source>
</evidence>
<dbReference type="EMBL" id="JAAAIN010004184">
    <property type="protein sequence ID" value="KAG0282530.1"/>
    <property type="molecule type" value="Genomic_DNA"/>
</dbReference>
<name>A0A9P6QNZ1_9FUNG</name>
<proteinExistence type="predicted"/>
<feature type="non-terminal residue" evidence="1">
    <location>
        <position position="62"/>
    </location>
</feature>
<gene>
    <name evidence="1" type="ORF">BGZ97_008952</name>
</gene>
<feature type="non-terminal residue" evidence="1">
    <location>
        <position position="1"/>
    </location>
</feature>
<comment type="caution">
    <text evidence="1">The sequence shown here is derived from an EMBL/GenBank/DDBJ whole genome shotgun (WGS) entry which is preliminary data.</text>
</comment>